<dbReference type="EMBL" id="JANGAB010000003">
    <property type="protein sequence ID" value="MCQ4949364.1"/>
    <property type="molecule type" value="Genomic_DNA"/>
</dbReference>
<accession>A0AAW5KEF4</accession>
<reference evidence="3" key="1">
    <citation type="submission" date="2022-06" db="EMBL/GenBank/DDBJ databases">
        <title>Isolation of gut microbiota from human fecal samples.</title>
        <authorList>
            <person name="Pamer E.G."/>
            <person name="Barat B."/>
            <person name="Waligurski E."/>
            <person name="Medina S."/>
            <person name="Paddock L."/>
            <person name="Mostad J."/>
        </authorList>
    </citation>
    <scope>NUCLEOTIDE SEQUENCE</scope>
    <source>
        <strain evidence="3">DFI.7.96</strain>
    </source>
</reference>
<dbReference type="Pfam" id="PF13786">
    <property type="entry name" value="DUF4179"/>
    <property type="match status" value="1"/>
</dbReference>
<sequence length="384" mass="43151">MKLSDWMDLLPAEEMARLIRQEEEPPLDAIWVKAQRRAERARKAAKKPAKRWKRTLLIAAAICVAAAGTALAAAIFRWNQPLVEQYNPPETIREGLIQTGKDLNYRVEHDGVAVTFQQVIGDENEIQVLFQVESLDGQGWKGGFRTVDFFLDGVSPDYRVCQMGGWQTVGDTSQGDKQRGAAVQDFALFINPVTSIDGRVITVRVKDFFREDSYTLHRAGIDWQTASPDIAETWQASFRVDYSLLTKTDTYYPNKPVKVGDTWTLHQISISPLSAKVVLLPPSENAIFDPANEGIDFDDEDFTAWEASEIVYYMDDGSVRVLNTRGSSAGIGGDDAVFLGRPYWAIDTSQIRAIAVGPMTKINGITFYEPRENPEDYPIHYFLK</sequence>
<evidence type="ECO:0000256" key="1">
    <source>
        <dbReference type="SAM" id="Phobius"/>
    </source>
</evidence>
<gene>
    <name evidence="3" type="ORF">NE646_06750</name>
</gene>
<dbReference type="InterPro" id="IPR025436">
    <property type="entry name" value="DUF4179"/>
</dbReference>
<keyword evidence="1" id="KW-0812">Transmembrane</keyword>
<dbReference type="Proteomes" id="UP001205063">
    <property type="component" value="Unassembled WGS sequence"/>
</dbReference>
<proteinExistence type="predicted"/>
<name>A0AAW5KEF4_9FIRM</name>
<dbReference type="RefSeq" id="WP_256135990.1">
    <property type="nucleotide sequence ID" value="NZ_JANGAB010000003.1"/>
</dbReference>
<evidence type="ECO:0000259" key="2">
    <source>
        <dbReference type="Pfam" id="PF13786"/>
    </source>
</evidence>
<dbReference type="AlphaFoldDB" id="A0AAW5KEF4"/>
<protein>
    <submittedName>
        <fullName evidence="3">DUF4179 domain-containing protein</fullName>
    </submittedName>
</protein>
<keyword evidence="1" id="KW-1133">Transmembrane helix</keyword>
<keyword evidence="1" id="KW-0472">Membrane</keyword>
<feature type="transmembrane region" description="Helical" evidence="1">
    <location>
        <begin position="56"/>
        <end position="78"/>
    </location>
</feature>
<evidence type="ECO:0000313" key="4">
    <source>
        <dbReference type="Proteomes" id="UP001205063"/>
    </source>
</evidence>
<comment type="caution">
    <text evidence="3">The sequence shown here is derived from an EMBL/GenBank/DDBJ whole genome shotgun (WGS) entry which is preliminary data.</text>
</comment>
<organism evidence="3 4">
    <name type="scientific">Bittarella massiliensis</name>
    <name type="common">ex Durand et al. 2017</name>
    <dbReference type="NCBI Taxonomy" id="1720313"/>
    <lineage>
        <taxon>Bacteria</taxon>
        <taxon>Bacillati</taxon>
        <taxon>Bacillota</taxon>
        <taxon>Clostridia</taxon>
        <taxon>Eubacteriales</taxon>
        <taxon>Oscillospiraceae</taxon>
        <taxon>Bittarella (ex Durand et al. 2017)</taxon>
    </lineage>
</organism>
<feature type="domain" description="DUF4179" evidence="2">
    <location>
        <begin position="50"/>
        <end position="134"/>
    </location>
</feature>
<evidence type="ECO:0000313" key="3">
    <source>
        <dbReference type="EMBL" id="MCQ4949364.1"/>
    </source>
</evidence>